<dbReference type="Gene3D" id="1.10.260.40">
    <property type="entry name" value="lambda repressor-like DNA-binding domains"/>
    <property type="match status" value="1"/>
</dbReference>
<evidence type="ECO:0000256" key="4">
    <source>
        <dbReference type="ARBA" id="ARBA00023163"/>
    </source>
</evidence>
<evidence type="ECO:0000256" key="3">
    <source>
        <dbReference type="ARBA" id="ARBA00023125"/>
    </source>
</evidence>
<dbReference type="GO" id="GO:0000976">
    <property type="term" value="F:transcription cis-regulatory region binding"/>
    <property type="evidence" value="ECO:0007669"/>
    <property type="project" value="TreeGrafter"/>
</dbReference>
<dbReference type="InterPro" id="IPR000843">
    <property type="entry name" value="HTH_LacI"/>
</dbReference>
<proteinExistence type="predicted"/>
<dbReference type="SMART" id="SM00354">
    <property type="entry name" value="HTH_LACI"/>
    <property type="match status" value="1"/>
</dbReference>
<reference evidence="7 8" key="1">
    <citation type="journal article" date="2020" name="Front. Microbiol.">
        <title>Design of Bacterial Strain-Specific qPCR Assays Using NGS Data and Publicly Available Resources and Its Application to Track Biocontrol Strains.</title>
        <authorList>
            <person name="Hernandez I."/>
            <person name="Sant C."/>
            <person name="Martinez R."/>
            <person name="Fernandez C."/>
        </authorList>
    </citation>
    <scope>NUCLEOTIDE SEQUENCE [LARGE SCALE GENOMIC DNA]</scope>
    <source>
        <strain evidence="7 8">B24</strain>
    </source>
</reference>
<dbReference type="InterPro" id="IPR046335">
    <property type="entry name" value="LacI/GalR-like_sensor"/>
</dbReference>
<dbReference type="Pfam" id="PF13377">
    <property type="entry name" value="Peripla_BP_3"/>
    <property type="match status" value="1"/>
</dbReference>
<dbReference type="Proteomes" id="UP000515708">
    <property type="component" value="Chromosome"/>
</dbReference>
<dbReference type="Gene3D" id="3.40.50.2300">
    <property type="match status" value="2"/>
</dbReference>
<dbReference type="Pfam" id="PF00356">
    <property type="entry name" value="LacI"/>
    <property type="match status" value="1"/>
</dbReference>
<dbReference type="InterPro" id="IPR010982">
    <property type="entry name" value="Lambda_DNA-bd_dom_sf"/>
</dbReference>
<dbReference type="SUPFAM" id="SSF47413">
    <property type="entry name" value="lambda repressor-like DNA-binding domains"/>
    <property type="match status" value="1"/>
</dbReference>
<dbReference type="PANTHER" id="PTHR30146:SF151">
    <property type="entry name" value="HTH-TYPE TRANSCRIPTIONAL REPRESSOR CYTR"/>
    <property type="match status" value="1"/>
</dbReference>
<gene>
    <name evidence="7" type="ORF">FVO59_07015</name>
</gene>
<dbReference type="PROSITE" id="PS50932">
    <property type="entry name" value="HTH_LACI_2"/>
    <property type="match status" value="1"/>
</dbReference>
<dbReference type="SUPFAM" id="SSF53822">
    <property type="entry name" value="Periplasmic binding protein-like I"/>
    <property type="match status" value="1"/>
</dbReference>
<evidence type="ECO:0000259" key="6">
    <source>
        <dbReference type="PROSITE" id="PS50932"/>
    </source>
</evidence>
<evidence type="ECO:0000256" key="2">
    <source>
        <dbReference type="ARBA" id="ARBA00023015"/>
    </source>
</evidence>
<keyword evidence="2" id="KW-0805">Transcription regulation</keyword>
<protein>
    <submittedName>
        <fullName evidence="7">LacI family DNA-binding transcriptional regulator</fullName>
    </submittedName>
</protein>
<dbReference type="GO" id="GO:0003700">
    <property type="term" value="F:DNA-binding transcription factor activity"/>
    <property type="evidence" value="ECO:0007669"/>
    <property type="project" value="TreeGrafter"/>
</dbReference>
<evidence type="ECO:0000256" key="5">
    <source>
        <dbReference type="SAM" id="MobiDB-lite"/>
    </source>
</evidence>
<dbReference type="EMBL" id="CP043732">
    <property type="protein sequence ID" value="QMU97002.1"/>
    <property type="molecule type" value="Genomic_DNA"/>
</dbReference>
<name>A0A7D8AF97_9MICO</name>
<dbReference type="CDD" id="cd01392">
    <property type="entry name" value="HTH_LacI"/>
    <property type="match status" value="1"/>
</dbReference>
<dbReference type="PANTHER" id="PTHR30146">
    <property type="entry name" value="LACI-RELATED TRANSCRIPTIONAL REPRESSOR"/>
    <property type="match status" value="1"/>
</dbReference>
<feature type="region of interest" description="Disordered" evidence="5">
    <location>
        <begin position="358"/>
        <end position="387"/>
    </location>
</feature>
<keyword evidence="1" id="KW-0678">Repressor</keyword>
<evidence type="ECO:0000313" key="7">
    <source>
        <dbReference type="EMBL" id="QMU97002.1"/>
    </source>
</evidence>
<organism evidence="7 8">
    <name type="scientific">Microbacterium esteraromaticum</name>
    <dbReference type="NCBI Taxonomy" id="57043"/>
    <lineage>
        <taxon>Bacteria</taxon>
        <taxon>Bacillati</taxon>
        <taxon>Actinomycetota</taxon>
        <taxon>Actinomycetes</taxon>
        <taxon>Micrococcales</taxon>
        <taxon>Microbacteriaceae</taxon>
        <taxon>Microbacterium</taxon>
    </lineage>
</organism>
<evidence type="ECO:0000256" key="1">
    <source>
        <dbReference type="ARBA" id="ARBA00022491"/>
    </source>
</evidence>
<feature type="domain" description="HTH lacI-type" evidence="6">
    <location>
        <begin position="52"/>
        <end position="106"/>
    </location>
</feature>
<dbReference type="PROSITE" id="PS00356">
    <property type="entry name" value="HTH_LACI_1"/>
    <property type="match status" value="1"/>
</dbReference>
<dbReference type="AlphaFoldDB" id="A0A7D8AF97"/>
<keyword evidence="4" id="KW-0804">Transcription</keyword>
<evidence type="ECO:0000313" key="8">
    <source>
        <dbReference type="Proteomes" id="UP000515708"/>
    </source>
</evidence>
<dbReference type="InterPro" id="IPR028082">
    <property type="entry name" value="Peripla_BP_I"/>
</dbReference>
<accession>A0A7D8AF97</accession>
<keyword evidence="3 7" id="KW-0238">DNA-binding</keyword>
<sequence>MQNDVESFPHINIRRLWCVGKRVVETLPQNFRIGLRRRQARWRVRAVENRRTTIVDVARAARVSVSTASRALNDRDRVDERTRLLVRGVAAELDYRPNVRAQRLRTGRSQSIALVTALPEQVVNEVSELGFMLELSMPIAKECLNRGYTLTIVPPVSDVAQLDALDVDGAVVMDASGEDPITSRLRSRGVKVVTLGRAAHADGYLDRGSAGADVMLAHLAAQGARHVGVMLSVEDYSVTSTVLEFIESGAAPVRCTVLRAHASEGESAGHRAALDTLRADPTLDAIYAPLDAFAAGAIRAADELGIAVPDRVMVATNYDGRRATASEPPITALDLDFPALGREIAGLVFAALDTDGVHTAPSPSPRVIPRASTARLSAPRSDEPDGR</sequence>